<gene>
    <name evidence="1" type="ORF">EXY23_19145</name>
</gene>
<dbReference type="Gene3D" id="1.20.1220.20">
    <property type="entry name" value="Uncharcterised protein PF01724"/>
    <property type="match status" value="1"/>
</dbReference>
<accession>A0A4R4DAA7</accession>
<sequence length="174" mass="19530">MLPDPRKEPAAMDGSLYDRDFYTWTRQQAAALRRLAETRPNLAEGLDLPNLIEEVEDLGSEQVEKVRSHLLLVLEHLLLIAHAPRSEAVNHWRGEVRVFRRNATRPYRASMRRLIEPELEGEWRAAVEVSAEKLGRPLPGLPAACPFTLDELLEGGLSLDALLARLPGEGPEDA</sequence>
<evidence type="ECO:0000313" key="2">
    <source>
        <dbReference type="Proteomes" id="UP000295023"/>
    </source>
</evidence>
<proteinExistence type="predicted"/>
<dbReference type="EMBL" id="SKBM01000021">
    <property type="protein sequence ID" value="TCZ56702.1"/>
    <property type="molecule type" value="Genomic_DNA"/>
</dbReference>
<protein>
    <submittedName>
        <fullName evidence="1">DUF29 domain-containing protein</fullName>
    </submittedName>
</protein>
<dbReference type="AlphaFoldDB" id="A0A4R4DAA7"/>
<dbReference type="InterPro" id="IPR002636">
    <property type="entry name" value="DUF29"/>
</dbReference>
<dbReference type="Pfam" id="PF01724">
    <property type="entry name" value="DUF29"/>
    <property type="match status" value="1"/>
</dbReference>
<comment type="caution">
    <text evidence="1">The sequence shown here is derived from an EMBL/GenBank/DDBJ whole genome shotgun (WGS) entry which is preliminary data.</text>
</comment>
<organism evidence="1 2">
    <name type="scientific">Roseicella aquatilis</name>
    <dbReference type="NCBI Taxonomy" id="2527868"/>
    <lineage>
        <taxon>Bacteria</taxon>
        <taxon>Pseudomonadati</taxon>
        <taxon>Pseudomonadota</taxon>
        <taxon>Alphaproteobacteria</taxon>
        <taxon>Acetobacterales</taxon>
        <taxon>Roseomonadaceae</taxon>
        <taxon>Roseicella</taxon>
    </lineage>
</organism>
<keyword evidence="2" id="KW-1185">Reference proteome</keyword>
<dbReference type="PANTHER" id="PTHR34235">
    <property type="entry name" value="SLR1203 PROTEIN-RELATED"/>
    <property type="match status" value="1"/>
</dbReference>
<reference evidence="1 2" key="1">
    <citation type="submission" date="2019-03" db="EMBL/GenBank/DDBJ databases">
        <title>Paracraurococcus aquatilis NE82 genome sequence.</title>
        <authorList>
            <person name="Zhao Y."/>
            <person name="Du Z."/>
        </authorList>
    </citation>
    <scope>NUCLEOTIDE SEQUENCE [LARGE SCALE GENOMIC DNA]</scope>
    <source>
        <strain evidence="1 2">NE82</strain>
    </source>
</reference>
<dbReference type="Proteomes" id="UP000295023">
    <property type="component" value="Unassembled WGS sequence"/>
</dbReference>
<dbReference type="OrthoDB" id="425753at2"/>
<evidence type="ECO:0000313" key="1">
    <source>
        <dbReference type="EMBL" id="TCZ56702.1"/>
    </source>
</evidence>
<name>A0A4R4DAA7_9PROT</name>
<dbReference type="PANTHER" id="PTHR34235:SF3">
    <property type="entry name" value="SLR1203 PROTEIN"/>
    <property type="match status" value="1"/>
</dbReference>